<feature type="compositionally biased region" description="Basic and acidic residues" evidence="1">
    <location>
        <begin position="107"/>
        <end position="169"/>
    </location>
</feature>
<feature type="compositionally biased region" description="Polar residues" evidence="1">
    <location>
        <begin position="65"/>
        <end position="77"/>
    </location>
</feature>
<reference evidence="2 3" key="1">
    <citation type="submission" date="2019-02" db="EMBL/GenBank/DDBJ databases">
        <title>Deep-cultivation of Planctomycetes and their phenomic and genomic characterization uncovers novel biology.</title>
        <authorList>
            <person name="Wiegand S."/>
            <person name="Jogler M."/>
            <person name="Boedeker C."/>
            <person name="Pinto D."/>
            <person name="Vollmers J."/>
            <person name="Rivas-Marin E."/>
            <person name="Kohn T."/>
            <person name="Peeters S.H."/>
            <person name="Heuer A."/>
            <person name="Rast P."/>
            <person name="Oberbeckmann S."/>
            <person name="Bunk B."/>
            <person name="Jeske O."/>
            <person name="Meyerdierks A."/>
            <person name="Storesund J.E."/>
            <person name="Kallscheuer N."/>
            <person name="Luecker S."/>
            <person name="Lage O.M."/>
            <person name="Pohl T."/>
            <person name="Merkel B.J."/>
            <person name="Hornburger P."/>
            <person name="Mueller R.-W."/>
            <person name="Bruemmer F."/>
            <person name="Labrenz M."/>
            <person name="Spormann A.M."/>
            <person name="Op Den Camp H."/>
            <person name="Overmann J."/>
            <person name="Amann R."/>
            <person name="Jetten M.S.M."/>
            <person name="Mascher T."/>
            <person name="Medema M.H."/>
            <person name="Devos D.P."/>
            <person name="Kaster A.-K."/>
            <person name="Ovreas L."/>
            <person name="Rohde M."/>
            <person name="Galperin M.Y."/>
            <person name="Jogler C."/>
        </authorList>
    </citation>
    <scope>NUCLEOTIDE SEQUENCE [LARGE SCALE GENOMIC DNA]</scope>
    <source>
        <strain evidence="2 3">Pla123a</strain>
    </source>
</reference>
<dbReference type="AlphaFoldDB" id="A0A5C5XYL0"/>
<dbReference type="Proteomes" id="UP000318478">
    <property type="component" value="Unassembled WGS sequence"/>
</dbReference>
<feature type="region of interest" description="Disordered" evidence="1">
    <location>
        <begin position="1"/>
        <end position="47"/>
    </location>
</feature>
<dbReference type="EMBL" id="SJPO01000013">
    <property type="protein sequence ID" value="TWT67025.1"/>
    <property type="molecule type" value="Genomic_DNA"/>
</dbReference>
<keyword evidence="3" id="KW-1185">Reference proteome</keyword>
<organism evidence="2 3">
    <name type="scientific">Posidoniimonas polymericola</name>
    <dbReference type="NCBI Taxonomy" id="2528002"/>
    <lineage>
        <taxon>Bacteria</taxon>
        <taxon>Pseudomonadati</taxon>
        <taxon>Planctomycetota</taxon>
        <taxon>Planctomycetia</taxon>
        <taxon>Pirellulales</taxon>
        <taxon>Lacipirellulaceae</taxon>
        <taxon>Posidoniimonas</taxon>
    </lineage>
</organism>
<dbReference type="RefSeq" id="WP_146591045.1">
    <property type="nucleotide sequence ID" value="NZ_SJPO01000013.1"/>
</dbReference>
<accession>A0A5C5XYL0</accession>
<dbReference type="OrthoDB" id="9955997at2"/>
<evidence type="ECO:0000256" key="1">
    <source>
        <dbReference type="SAM" id="MobiDB-lite"/>
    </source>
</evidence>
<name>A0A5C5XYL0_9BACT</name>
<feature type="region of interest" description="Disordered" evidence="1">
    <location>
        <begin position="65"/>
        <end position="203"/>
    </location>
</feature>
<sequence>MPSDDFPNAPDMGQEFSNNRLTPAPDKAPVQPPQQPGRDPNLDHLELTLDYTPGGELEQDVHTQLSNQGRSEYLNRTQRSEKPPEQQYLDQIQDRFNKEAEQEEREQEAKHRQDERDAKLLKTLEEKQQQGKAKDELNAHVQGKDAPTHSPDPSDRKASSYDMPDHSDPSDTPNSPPPNGGARPRPGRSERSGPDRSGGGHER</sequence>
<evidence type="ECO:0000313" key="2">
    <source>
        <dbReference type="EMBL" id="TWT67025.1"/>
    </source>
</evidence>
<comment type="caution">
    <text evidence="2">The sequence shown here is derived from an EMBL/GenBank/DDBJ whole genome shotgun (WGS) entry which is preliminary data.</text>
</comment>
<evidence type="ECO:0000313" key="3">
    <source>
        <dbReference type="Proteomes" id="UP000318478"/>
    </source>
</evidence>
<proteinExistence type="predicted"/>
<protein>
    <submittedName>
        <fullName evidence="2">Uncharacterized protein</fullName>
    </submittedName>
</protein>
<gene>
    <name evidence="2" type="ORF">Pla123a_44550</name>
</gene>
<feature type="compositionally biased region" description="Basic and acidic residues" evidence="1">
    <location>
        <begin position="187"/>
        <end position="203"/>
    </location>
</feature>